<dbReference type="OrthoDB" id="5478385at2"/>
<evidence type="ECO:0000256" key="1">
    <source>
        <dbReference type="SAM" id="MobiDB-lite"/>
    </source>
</evidence>
<sequence>MMKMLSTKMSLAMLVGALALGGALGCPSEETTYTEPDSGEIDGGDEDVDPDAEEDVDPDVDPDADGGDPIETSAMPLVVQVLDEAGLPVEGARVIYEGDEHLSDSAGRVEIAPAEDAESMIVQVEAEGYAPSSAERPVVEAAEGQKMSALVRLLKLSEPLSFDAEAEANLDIEGLKIRLPANAFVDGEGSPVTGQAQVTVAGIDPTSGDLRMMPGPLRGVEEAGDEVDLLSVYMADISFWQDGEKLQLADGVQAQVTYPLAPALSGYVQGDLIPYWSFDLERARWIEEGECEVVAAADGETPGEVYCGETSHFSWWNVDKPFGTRNCVEVTVIDSETGAPVPGVSVTGEGVDFQGVAMSFGATDAEGLTCLDFMREGTLELSTFHFYYYSQADGPLTVVGNDEAASCNSDEGGECLQITIEMSSETACLNGMLIDEDEQPIEGAPIYGVYETASGPGSVMATSGADGAYCMQIPLVEDLQLSSVFEGAVAQGSVSFDPVSLVEATCGGDGCLEADDLILENEPMTCVSGLAQSYTIDGEIPRAGLPVYILAGEVQRSCQPGEGPETWGQILAQGVTDGSGGFALDMPLGVSQQITVSIGECHSTYGQECLGFGYSPGGNILFDVEGIETTVAEGGCQDVGEFSLAPMCFND</sequence>
<feature type="chain" id="PRO_5023091781" description="Carboxypeptidase regulatory-like domain-containing protein" evidence="2">
    <location>
        <begin position="26"/>
        <end position="651"/>
    </location>
</feature>
<evidence type="ECO:0000313" key="4">
    <source>
        <dbReference type="Proteomes" id="UP000321412"/>
    </source>
</evidence>
<keyword evidence="4" id="KW-1185">Reference proteome</keyword>
<dbReference type="Proteomes" id="UP000321412">
    <property type="component" value="Unassembled WGS sequence"/>
</dbReference>
<evidence type="ECO:0008006" key="5">
    <source>
        <dbReference type="Google" id="ProtNLM"/>
    </source>
</evidence>
<dbReference type="EMBL" id="VOSM01000004">
    <property type="protein sequence ID" value="TXD37336.1"/>
    <property type="molecule type" value="Genomic_DNA"/>
</dbReference>
<dbReference type="AlphaFoldDB" id="A0A5C6XAB2"/>
<organism evidence="3 4">
    <name type="scientific">Lujinxingia vulgaris</name>
    <dbReference type="NCBI Taxonomy" id="2600176"/>
    <lineage>
        <taxon>Bacteria</taxon>
        <taxon>Deltaproteobacteria</taxon>
        <taxon>Bradymonadales</taxon>
        <taxon>Lujinxingiaceae</taxon>
        <taxon>Lujinxingia</taxon>
    </lineage>
</organism>
<feature type="compositionally biased region" description="Acidic residues" evidence="1">
    <location>
        <begin position="37"/>
        <end position="68"/>
    </location>
</feature>
<keyword evidence="2" id="KW-0732">Signal</keyword>
<protein>
    <recommendedName>
        <fullName evidence="5">Carboxypeptidase regulatory-like domain-containing protein</fullName>
    </recommendedName>
</protein>
<feature type="region of interest" description="Disordered" evidence="1">
    <location>
        <begin position="27"/>
        <end position="69"/>
    </location>
</feature>
<dbReference type="RefSeq" id="WP_146981543.1">
    <property type="nucleotide sequence ID" value="NZ_VOSM01000004.1"/>
</dbReference>
<gene>
    <name evidence="3" type="ORF">FRC98_11445</name>
</gene>
<reference evidence="3 4" key="1">
    <citation type="submission" date="2019-08" db="EMBL/GenBank/DDBJ databases">
        <title>Bradymonadales sp. TMQ4.</title>
        <authorList>
            <person name="Liang Q."/>
        </authorList>
    </citation>
    <scope>NUCLEOTIDE SEQUENCE [LARGE SCALE GENOMIC DNA]</scope>
    <source>
        <strain evidence="3 4">TMQ4</strain>
    </source>
</reference>
<comment type="caution">
    <text evidence="3">The sequence shown here is derived from an EMBL/GenBank/DDBJ whole genome shotgun (WGS) entry which is preliminary data.</text>
</comment>
<evidence type="ECO:0000313" key="3">
    <source>
        <dbReference type="EMBL" id="TXD37336.1"/>
    </source>
</evidence>
<feature type="signal peptide" evidence="2">
    <location>
        <begin position="1"/>
        <end position="25"/>
    </location>
</feature>
<accession>A0A5C6XAB2</accession>
<name>A0A5C6XAB2_9DELT</name>
<evidence type="ECO:0000256" key="2">
    <source>
        <dbReference type="SAM" id="SignalP"/>
    </source>
</evidence>
<dbReference type="PROSITE" id="PS51257">
    <property type="entry name" value="PROKAR_LIPOPROTEIN"/>
    <property type="match status" value="1"/>
</dbReference>
<proteinExistence type="predicted"/>